<evidence type="ECO:0000313" key="1">
    <source>
        <dbReference type="EMBL" id="KAK3751700.1"/>
    </source>
</evidence>
<comment type="caution">
    <text evidence="1">The sequence shown here is derived from an EMBL/GenBank/DDBJ whole genome shotgun (WGS) entry which is preliminary data.</text>
</comment>
<name>A0AAE1D1N9_9GAST</name>
<organism evidence="1 2">
    <name type="scientific">Elysia crispata</name>
    <name type="common">lettuce slug</name>
    <dbReference type="NCBI Taxonomy" id="231223"/>
    <lineage>
        <taxon>Eukaryota</taxon>
        <taxon>Metazoa</taxon>
        <taxon>Spiralia</taxon>
        <taxon>Lophotrochozoa</taxon>
        <taxon>Mollusca</taxon>
        <taxon>Gastropoda</taxon>
        <taxon>Heterobranchia</taxon>
        <taxon>Euthyneura</taxon>
        <taxon>Panpulmonata</taxon>
        <taxon>Sacoglossa</taxon>
        <taxon>Placobranchoidea</taxon>
        <taxon>Plakobranchidae</taxon>
        <taxon>Elysia</taxon>
    </lineage>
</organism>
<dbReference type="AlphaFoldDB" id="A0AAE1D1N9"/>
<sequence length="106" mass="11818">MKCHVMSVFVAATSSVDVVTIFIARYEMSCDEGLHGVNSCVDLVHVTIFIARYECHVMKVFMAATGSVDLVTIFLARYECHVMRVFMAATGSVDLVTIFLAHDERH</sequence>
<gene>
    <name evidence="1" type="ORF">RRG08_065606</name>
</gene>
<dbReference type="EMBL" id="JAWDGP010005809">
    <property type="protein sequence ID" value="KAK3751700.1"/>
    <property type="molecule type" value="Genomic_DNA"/>
</dbReference>
<accession>A0AAE1D1N9</accession>
<keyword evidence="2" id="KW-1185">Reference proteome</keyword>
<proteinExistence type="predicted"/>
<evidence type="ECO:0000313" key="2">
    <source>
        <dbReference type="Proteomes" id="UP001283361"/>
    </source>
</evidence>
<reference evidence="1" key="1">
    <citation type="journal article" date="2023" name="G3 (Bethesda)">
        <title>A reference genome for the long-term kleptoplast-retaining sea slug Elysia crispata morphotype clarki.</title>
        <authorList>
            <person name="Eastman K.E."/>
            <person name="Pendleton A.L."/>
            <person name="Shaikh M.A."/>
            <person name="Suttiyut T."/>
            <person name="Ogas R."/>
            <person name="Tomko P."/>
            <person name="Gavelis G."/>
            <person name="Widhalm J.R."/>
            <person name="Wisecaver J.H."/>
        </authorList>
    </citation>
    <scope>NUCLEOTIDE SEQUENCE</scope>
    <source>
        <strain evidence="1">ECLA1</strain>
    </source>
</reference>
<protein>
    <submittedName>
        <fullName evidence="1">Uncharacterized protein</fullName>
    </submittedName>
</protein>
<dbReference type="Proteomes" id="UP001283361">
    <property type="component" value="Unassembled WGS sequence"/>
</dbReference>